<feature type="transmembrane region" description="Helical" evidence="9">
    <location>
        <begin position="20"/>
        <end position="36"/>
    </location>
</feature>
<dbReference type="EMBL" id="VAFL01000002">
    <property type="protein sequence ID" value="TKW68287.1"/>
    <property type="molecule type" value="Genomic_DNA"/>
</dbReference>
<dbReference type="InterPro" id="IPR045378">
    <property type="entry name" value="LNT_N"/>
</dbReference>
<evidence type="ECO:0000313" key="12">
    <source>
        <dbReference type="Proteomes" id="UP000315344"/>
    </source>
</evidence>
<dbReference type="AlphaFoldDB" id="A0A533ICU9"/>
<keyword evidence="6 9" id="KW-1133">Transmembrane helix</keyword>
<dbReference type="Proteomes" id="UP000315344">
    <property type="component" value="Unassembled WGS sequence"/>
</dbReference>
<evidence type="ECO:0000256" key="7">
    <source>
        <dbReference type="ARBA" id="ARBA00023136"/>
    </source>
</evidence>
<keyword evidence="11" id="KW-0449">Lipoprotein</keyword>
<protein>
    <recommendedName>
        <fullName evidence="9">Apolipoprotein N-acyltransferase</fullName>
        <shortName evidence="9">ALP N-acyltransferase</shortName>
        <ecNumber evidence="9">2.3.1.269</ecNumber>
    </recommendedName>
</protein>
<sequence length="497" mass="53394">MVLDLLLGMAAALGQAPWGMWPVSLLALTVIIWRVATAPGRNVWPALFAGTGYFVVALSWIVEPFFVQPEIYGWMAPFALLFMAVGGGLFWAVPGWLCGRIAGKGTRAGLAFAAGLVLSDWLRGWIFTGMPWALLGHIWIDTPVAQSAAFIGPVGLSALTITAATLPLAFAGGAAPALRGVWPGAVLSVLLIATPWVGGLNRLDTPVQSRGITLRLVQPNAEQALKWDPEWAMIFWQRLLDESATPTDGPRPDAVIWPETAVSFPLNVAGEALPVLSEAAGTTVLMGIQRDDDARYYNSLIEVTRGGEVAQIYDKFHLVPFGEYIPWGDQMARIGIRAFAAQLGNGYSAGTGPQIMQATDLPPFQPLICYEAIFPQHLRAVEGAEWLLQATNDAWFGTRSGPYQHLAQARLRAIESGLPLMRAANTGITAAIDPLGRVTASLPLGVVGHIDASLPEPLPKTFWTKVGPWPTVLAALLVIAAVIMTPWQNRTVPGRPL</sequence>
<evidence type="ECO:0000256" key="6">
    <source>
        <dbReference type="ARBA" id="ARBA00022989"/>
    </source>
</evidence>
<feature type="transmembrane region" description="Helical" evidence="9">
    <location>
        <begin position="74"/>
        <end position="97"/>
    </location>
</feature>
<dbReference type="GO" id="GO:0005886">
    <property type="term" value="C:plasma membrane"/>
    <property type="evidence" value="ECO:0007669"/>
    <property type="project" value="UniProtKB-SubCell"/>
</dbReference>
<dbReference type="EC" id="2.3.1.269" evidence="9"/>
<dbReference type="PANTHER" id="PTHR38686">
    <property type="entry name" value="APOLIPOPROTEIN N-ACYLTRANSFERASE"/>
    <property type="match status" value="1"/>
</dbReference>
<feature type="transmembrane region" description="Helical" evidence="9">
    <location>
        <begin position="181"/>
        <end position="200"/>
    </location>
</feature>
<evidence type="ECO:0000256" key="1">
    <source>
        <dbReference type="ARBA" id="ARBA00004651"/>
    </source>
</evidence>
<dbReference type="Pfam" id="PF00795">
    <property type="entry name" value="CN_hydrolase"/>
    <property type="match status" value="1"/>
</dbReference>
<dbReference type="Pfam" id="PF20154">
    <property type="entry name" value="LNT_N"/>
    <property type="match status" value="1"/>
</dbReference>
<feature type="domain" description="CN hydrolase" evidence="10">
    <location>
        <begin position="217"/>
        <end position="456"/>
    </location>
</feature>
<feature type="transmembrane region" description="Helical" evidence="9">
    <location>
        <begin position="148"/>
        <end position="169"/>
    </location>
</feature>
<keyword evidence="8 9" id="KW-0012">Acyltransferase</keyword>
<dbReference type="InterPro" id="IPR003010">
    <property type="entry name" value="C-N_Hydrolase"/>
</dbReference>
<dbReference type="SUPFAM" id="SSF56317">
    <property type="entry name" value="Carbon-nitrogen hydrolase"/>
    <property type="match status" value="1"/>
</dbReference>
<dbReference type="PROSITE" id="PS50263">
    <property type="entry name" value="CN_HYDROLASE"/>
    <property type="match status" value="1"/>
</dbReference>
<comment type="pathway">
    <text evidence="9">Protein modification; lipoprotein biosynthesis (N-acyl transfer).</text>
</comment>
<dbReference type="Gene3D" id="3.60.110.10">
    <property type="entry name" value="Carbon-nitrogen hydrolase"/>
    <property type="match status" value="1"/>
</dbReference>
<organism evidence="11 12">
    <name type="scientific">Paracoccus denitrificans</name>
    <dbReference type="NCBI Taxonomy" id="266"/>
    <lineage>
        <taxon>Bacteria</taxon>
        <taxon>Pseudomonadati</taxon>
        <taxon>Pseudomonadota</taxon>
        <taxon>Alphaproteobacteria</taxon>
        <taxon>Rhodobacterales</taxon>
        <taxon>Paracoccaceae</taxon>
        <taxon>Paracoccus</taxon>
    </lineage>
</organism>
<evidence type="ECO:0000256" key="4">
    <source>
        <dbReference type="ARBA" id="ARBA00022679"/>
    </source>
</evidence>
<reference evidence="11 12" key="1">
    <citation type="journal article" date="2017" name="Nat. Commun.">
        <title>In situ click chemistry generation of cyclooxygenase-2 inhibitors.</title>
        <authorList>
            <person name="Bhardwaj A."/>
            <person name="Kaur J."/>
            <person name="Wuest M."/>
            <person name="Wuest F."/>
        </authorList>
    </citation>
    <scope>NUCLEOTIDE SEQUENCE [LARGE SCALE GENOMIC DNA]</scope>
    <source>
        <strain evidence="11">S2_012_000_R3_94</strain>
    </source>
</reference>
<evidence type="ECO:0000256" key="3">
    <source>
        <dbReference type="ARBA" id="ARBA00022475"/>
    </source>
</evidence>
<evidence type="ECO:0000256" key="8">
    <source>
        <dbReference type="ARBA" id="ARBA00023315"/>
    </source>
</evidence>
<dbReference type="PANTHER" id="PTHR38686:SF1">
    <property type="entry name" value="APOLIPOPROTEIN N-ACYLTRANSFERASE"/>
    <property type="match status" value="1"/>
</dbReference>
<dbReference type="InterPro" id="IPR004563">
    <property type="entry name" value="Apolipo_AcylTrfase"/>
</dbReference>
<gene>
    <name evidence="9 11" type="primary">lnt</name>
    <name evidence="11" type="ORF">DI616_04105</name>
</gene>
<dbReference type="GO" id="GO:0016410">
    <property type="term" value="F:N-acyltransferase activity"/>
    <property type="evidence" value="ECO:0007669"/>
    <property type="project" value="UniProtKB-UniRule"/>
</dbReference>
<evidence type="ECO:0000256" key="5">
    <source>
        <dbReference type="ARBA" id="ARBA00022692"/>
    </source>
</evidence>
<dbReference type="InterPro" id="IPR036526">
    <property type="entry name" value="C-N_Hydrolase_sf"/>
</dbReference>
<dbReference type="HAMAP" id="MF_01148">
    <property type="entry name" value="Lnt"/>
    <property type="match status" value="1"/>
</dbReference>
<dbReference type="NCBIfam" id="TIGR00546">
    <property type="entry name" value="lnt"/>
    <property type="match status" value="1"/>
</dbReference>
<name>A0A533ICU9_PARDE</name>
<evidence type="ECO:0000259" key="10">
    <source>
        <dbReference type="PROSITE" id="PS50263"/>
    </source>
</evidence>
<accession>A0A533ICU9</accession>
<keyword evidence="7 9" id="KW-0472">Membrane</keyword>
<comment type="catalytic activity">
    <reaction evidence="9">
        <text>N-terminal S-1,2-diacyl-sn-glyceryl-L-cysteinyl-[lipoprotein] + a glycerophospholipid = N-acyl-S-1,2-diacyl-sn-glyceryl-L-cysteinyl-[lipoprotein] + a 2-acyl-sn-glycero-3-phospholipid + H(+)</text>
        <dbReference type="Rhea" id="RHEA:48228"/>
        <dbReference type="Rhea" id="RHEA-COMP:14681"/>
        <dbReference type="Rhea" id="RHEA-COMP:14684"/>
        <dbReference type="ChEBI" id="CHEBI:15378"/>
        <dbReference type="ChEBI" id="CHEBI:136912"/>
        <dbReference type="ChEBI" id="CHEBI:140656"/>
        <dbReference type="ChEBI" id="CHEBI:140657"/>
        <dbReference type="ChEBI" id="CHEBI:140660"/>
        <dbReference type="EC" id="2.3.1.269"/>
    </reaction>
</comment>
<dbReference type="CDD" id="cd07571">
    <property type="entry name" value="ALP_N-acyl_transferase"/>
    <property type="match status" value="1"/>
</dbReference>
<keyword evidence="5 9" id="KW-0812">Transmembrane</keyword>
<feature type="transmembrane region" description="Helical" evidence="9">
    <location>
        <begin position="43"/>
        <end position="62"/>
    </location>
</feature>
<comment type="similarity">
    <text evidence="2 9">Belongs to the CN hydrolase family. Apolipoprotein N-acyltransferase subfamily.</text>
</comment>
<evidence type="ECO:0000313" key="11">
    <source>
        <dbReference type="EMBL" id="TKW68287.1"/>
    </source>
</evidence>
<comment type="function">
    <text evidence="9">Catalyzes the phospholipid dependent N-acylation of the N-terminal cysteine of apolipoprotein, the last step in lipoprotein maturation.</text>
</comment>
<keyword evidence="3 9" id="KW-1003">Cell membrane</keyword>
<keyword evidence="4 9" id="KW-0808">Transferase</keyword>
<feature type="transmembrane region" description="Helical" evidence="9">
    <location>
        <begin position="109"/>
        <end position="128"/>
    </location>
</feature>
<evidence type="ECO:0000256" key="9">
    <source>
        <dbReference type="HAMAP-Rule" id="MF_01148"/>
    </source>
</evidence>
<proteinExistence type="inferred from homology"/>
<dbReference type="GO" id="GO:0042158">
    <property type="term" value="P:lipoprotein biosynthetic process"/>
    <property type="evidence" value="ECO:0007669"/>
    <property type="project" value="UniProtKB-UniRule"/>
</dbReference>
<dbReference type="UniPathway" id="UPA00666"/>
<comment type="subcellular location">
    <subcellularLocation>
        <location evidence="1 9">Cell membrane</location>
        <topology evidence="1 9">Multi-pass membrane protein</topology>
    </subcellularLocation>
</comment>
<comment type="caution">
    <text evidence="11">The sequence shown here is derived from an EMBL/GenBank/DDBJ whole genome shotgun (WGS) entry which is preliminary data.</text>
</comment>
<evidence type="ECO:0000256" key="2">
    <source>
        <dbReference type="ARBA" id="ARBA00010065"/>
    </source>
</evidence>